<sequence>MQYNDAVEAFLFHCKYEGGFAANTVTAYRSDLRHFEANAKPVDIHQAAQVDTLKAYLASMSSEASLSSATIRRRIACLRAMFRYLAGEEISNDPFLSWSPSLKRPKRLPRAISSSELVELLKAANSSSPTDSETVFAILLMSATGVRVSELCSITVRDVFSSGDGIHVLGKGSKDRVVYLGDPELIAELKVRRQKRLKAAGPSASLLVNARGGQLQPQIVRRRISDMRESAELEKNITPHMLRHTAATLLLEGGADIRFVQRQLGHSSIATTELYTRVNDCALRKAVVTAKALREVRARIP</sequence>
<organism evidence="12 13">
    <name type="scientific">Hyphomonas beringensis</name>
    <dbReference type="NCBI Taxonomy" id="1280946"/>
    <lineage>
        <taxon>Bacteria</taxon>
        <taxon>Pseudomonadati</taxon>
        <taxon>Pseudomonadota</taxon>
        <taxon>Alphaproteobacteria</taxon>
        <taxon>Hyphomonadales</taxon>
        <taxon>Hyphomonadaceae</taxon>
        <taxon>Hyphomonas</taxon>
    </lineage>
</organism>
<dbReference type="GO" id="GO:0051301">
    <property type="term" value="P:cell division"/>
    <property type="evidence" value="ECO:0007669"/>
    <property type="project" value="UniProtKB-KW"/>
</dbReference>
<proteinExistence type="predicted"/>
<keyword evidence="4" id="KW-0159">Chromosome partition</keyword>
<dbReference type="GO" id="GO:0005737">
    <property type="term" value="C:cytoplasm"/>
    <property type="evidence" value="ECO:0007669"/>
    <property type="project" value="UniProtKB-SubCell"/>
</dbReference>
<comment type="caution">
    <text evidence="12">The sequence shown here is derived from an EMBL/GenBank/DDBJ whole genome shotgun (WGS) entry which is preliminary data.</text>
</comment>
<dbReference type="InterPro" id="IPR004107">
    <property type="entry name" value="Integrase_SAM-like_N"/>
</dbReference>
<evidence type="ECO:0000256" key="3">
    <source>
        <dbReference type="ARBA" id="ARBA00022618"/>
    </source>
</evidence>
<evidence type="ECO:0000256" key="4">
    <source>
        <dbReference type="ARBA" id="ARBA00022829"/>
    </source>
</evidence>
<reference evidence="12 13" key="1">
    <citation type="journal article" date="2014" name="Antonie Van Leeuwenhoek">
        <title>Hyphomonas beringensis sp. nov. and Hyphomonas chukchiensis sp. nov., isolated from surface seawater of the Bering Sea and Chukchi Sea.</title>
        <authorList>
            <person name="Li C."/>
            <person name="Lai Q."/>
            <person name="Li G."/>
            <person name="Dong C."/>
            <person name="Wang J."/>
            <person name="Liao Y."/>
            <person name="Shao Z."/>
        </authorList>
    </citation>
    <scope>NUCLEOTIDE SEQUENCE [LARGE SCALE GENOMIC DNA]</scope>
    <source>
        <strain evidence="12 13">25B14_1</strain>
    </source>
</reference>
<comment type="subcellular location">
    <subcellularLocation>
        <location evidence="1">Cytoplasm</location>
    </subcellularLocation>
</comment>
<keyword evidence="3" id="KW-0132">Cell division</keyword>
<evidence type="ECO:0000256" key="5">
    <source>
        <dbReference type="ARBA" id="ARBA00022908"/>
    </source>
</evidence>
<dbReference type="Pfam" id="PF02899">
    <property type="entry name" value="Phage_int_SAM_1"/>
    <property type="match status" value="1"/>
</dbReference>
<dbReference type="STRING" id="1280946.HY29_17805"/>
<dbReference type="InterPro" id="IPR050090">
    <property type="entry name" value="Tyrosine_recombinase_XerCD"/>
</dbReference>
<dbReference type="InterPro" id="IPR002104">
    <property type="entry name" value="Integrase_catalytic"/>
</dbReference>
<keyword evidence="5" id="KW-0229">DNA integration</keyword>
<evidence type="ECO:0000256" key="8">
    <source>
        <dbReference type="ARBA" id="ARBA00023306"/>
    </source>
</evidence>
<dbReference type="Proteomes" id="UP000027037">
    <property type="component" value="Unassembled WGS sequence"/>
</dbReference>
<dbReference type="Pfam" id="PF00589">
    <property type="entry name" value="Phage_integrase"/>
    <property type="match status" value="1"/>
</dbReference>
<dbReference type="GO" id="GO:0007059">
    <property type="term" value="P:chromosome segregation"/>
    <property type="evidence" value="ECO:0007669"/>
    <property type="project" value="UniProtKB-KW"/>
</dbReference>
<feature type="domain" description="Core-binding (CB)" evidence="11">
    <location>
        <begin position="1"/>
        <end position="86"/>
    </location>
</feature>
<dbReference type="Gene3D" id="1.10.443.10">
    <property type="entry name" value="Intergrase catalytic core"/>
    <property type="match status" value="1"/>
</dbReference>
<dbReference type="PROSITE" id="PS51898">
    <property type="entry name" value="TYR_RECOMBINASE"/>
    <property type="match status" value="1"/>
</dbReference>
<dbReference type="InterPro" id="IPR044068">
    <property type="entry name" value="CB"/>
</dbReference>
<gene>
    <name evidence="12" type="ORF">HY29_17805</name>
</gene>
<dbReference type="GO" id="GO:0003677">
    <property type="term" value="F:DNA binding"/>
    <property type="evidence" value="ECO:0007669"/>
    <property type="project" value="UniProtKB-UniRule"/>
</dbReference>
<keyword evidence="2" id="KW-0963">Cytoplasm</keyword>
<keyword evidence="8" id="KW-0131">Cell cycle</keyword>
<name>A0A062U3Q5_9PROT</name>
<keyword evidence="6 9" id="KW-0238">DNA-binding</keyword>
<dbReference type="PANTHER" id="PTHR30349:SF77">
    <property type="entry name" value="TYROSINE RECOMBINASE XERC"/>
    <property type="match status" value="1"/>
</dbReference>
<evidence type="ECO:0000313" key="13">
    <source>
        <dbReference type="Proteomes" id="UP000027037"/>
    </source>
</evidence>
<evidence type="ECO:0000256" key="1">
    <source>
        <dbReference type="ARBA" id="ARBA00004496"/>
    </source>
</evidence>
<evidence type="ECO:0000313" key="12">
    <source>
        <dbReference type="EMBL" id="KCZ52937.1"/>
    </source>
</evidence>
<dbReference type="GO" id="GO:0006310">
    <property type="term" value="P:DNA recombination"/>
    <property type="evidence" value="ECO:0007669"/>
    <property type="project" value="UniProtKB-KW"/>
</dbReference>
<feature type="domain" description="Tyr recombinase" evidence="10">
    <location>
        <begin position="107"/>
        <end position="288"/>
    </location>
</feature>
<dbReference type="PANTHER" id="PTHR30349">
    <property type="entry name" value="PHAGE INTEGRASE-RELATED"/>
    <property type="match status" value="1"/>
</dbReference>
<evidence type="ECO:0000259" key="10">
    <source>
        <dbReference type="PROSITE" id="PS51898"/>
    </source>
</evidence>
<dbReference type="OrthoDB" id="9801717at2"/>
<evidence type="ECO:0000256" key="9">
    <source>
        <dbReference type="PROSITE-ProRule" id="PRU01248"/>
    </source>
</evidence>
<accession>A0A062U3Q5</accession>
<evidence type="ECO:0000259" key="11">
    <source>
        <dbReference type="PROSITE" id="PS51900"/>
    </source>
</evidence>
<protein>
    <recommendedName>
        <fullName evidence="14">Integrase</fullName>
    </recommendedName>
</protein>
<keyword evidence="13" id="KW-1185">Reference proteome</keyword>
<dbReference type="SUPFAM" id="SSF56349">
    <property type="entry name" value="DNA breaking-rejoining enzymes"/>
    <property type="match status" value="1"/>
</dbReference>
<evidence type="ECO:0000256" key="6">
    <source>
        <dbReference type="ARBA" id="ARBA00023125"/>
    </source>
</evidence>
<evidence type="ECO:0000256" key="7">
    <source>
        <dbReference type="ARBA" id="ARBA00023172"/>
    </source>
</evidence>
<dbReference type="GO" id="GO:0015074">
    <property type="term" value="P:DNA integration"/>
    <property type="evidence" value="ECO:0007669"/>
    <property type="project" value="UniProtKB-KW"/>
</dbReference>
<dbReference type="InterPro" id="IPR010998">
    <property type="entry name" value="Integrase_recombinase_N"/>
</dbReference>
<dbReference type="InterPro" id="IPR011010">
    <property type="entry name" value="DNA_brk_join_enz"/>
</dbReference>
<keyword evidence="7" id="KW-0233">DNA recombination</keyword>
<dbReference type="Gene3D" id="1.10.150.130">
    <property type="match status" value="1"/>
</dbReference>
<evidence type="ECO:0008006" key="14">
    <source>
        <dbReference type="Google" id="ProtNLM"/>
    </source>
</evidence>
<dbReference type="PROSITE" id="PS51900">
    <property type="entry name" value="CB"/>
    <property type="match status" value="1"/>
</dbReference>
<dbReference type="eggNOG" id="COG4974">
    <property type="taxonomic scope" value="Bacteria"/>
</dbReference>
<evidence type="ECO:0000256" key="2">
    <source>
        <dbReference type="ARBA" id="ARBA00022490"/>
    </source>
</evidence>
<dbReference type="RefSeq" id="WP_034798080.1">
    <property type="nucleotide sequence ID" value="NZ_AWFF01000061.1"/>
</dbReference>
<dbReference type="AlphaFoldDB" id="A0A062U3Q5"/>
<dbReference type="InterPro" id="IPR013762">
    <property type="entry name" value="Integrase-like_cat_sf"/>
</dbReference>
<dbReference type="EMBL" id="AWFF01000061">
    <property type="protein sequence ID" value="KCZ52937.1"/>
    <property type="molecule type" value="Genomic_DNA"/>
</dbReference>